<dbReference type="SUPFAM" id="SSF55129">
    <property type="entry name" value="Ribosomal protein L30p/L7e"/>
    <property type="match status" value="1"/>
</dbReference>
<dbReference type="CDD" id="cd01658">
    <property type="entry name" value="Ribosomal_L30"/>
    <property type="match status" value="1"/>
</dbReference>
<dbReference type="PROSITE" id="PS00634">
    <property type="entry name" value="RIBOSOMAL_L30"/>
    <property type="match status" value="1"/>
</dbReference>
<dbReference type="PANTHER" id="PTHR15892">
    <property type="entry name" value="MITOCHONDRIAL RIBOSOMAL PROTEIN L30"/>
    <property type="match status" value="1"/>
</dbReference>
<dbReference type="GO" id="GO:0006412">
    <property type="term" value="P:translation"/>
    <property type="evidence" value="ECO:0007669"/>
    <property type="project" value="UniProtKB-UniRule"/>
</dbReference>
<dbReference type="SMR" id="A0A178M8M3"/>
<gene>
    <name evidence="5" type="primary">rpmD</name>
    <name evidence="8" type="ORF">A6A03_16820</name>
</gene>
<name>A0A178M8M3_9CHLR</name>
<evidence type="ECO:0000256" key="5">
    <source>
        <dbReference type="HAMAP-Rule" id="MF_01371"/>
    </source>
</evidence>
<dbReference type="GO" id="GO:0003735">
    <property type="term" value="F:structural constituent of ribosome"/>
    <property type="evidence" value="ECO:0007669"/>
    <property type="project" value="InterPro"/>
</dbReference>
<dbReference type="AlphaFoldDB" id="A0A178M8M3"/>
<accession>A0A178M8M3</accession>
<evidence type="ECO:0000313" key="9">
    <source>
        <dbReference type="Proteomes" id="UP000078287"/>
    </source>
</evidence>
<keyword evidence="4 5" id="KW-0687">Ribonucleoprotein</keyword>
<dbReference type="HAMAP" id="MF_01371_B">
    <property type="entry name" value="Ribosomal_uL30_B"/>
    <property type="match status" value="1"/>
</dbReference>
<dbReference type="PIRSF" id="PIRSF002211">
    <property type="entry name" value="Ribosomal_L30_bac-type"/>
    <property type="match status" value="1"/>
</dbReference>
<evidence type="ECO:0000259" key="7">
    <source>
        <dbReference type="Pfam" id="PF00327"/>
    </source>
</evidence>
<dbReference type="STRING" id="1707952.A6A03_16820"/>
<evidence type="ECO:0000256" key="2">
    <source>
        <dbReference type="ARBA" id="ARBA00011838"/>
    </source>
</evidence>
<dbReference type="PANTHER" id="PTHR15892:SF2">
    <property type="entry name" value="LARGE RIBOSOMAL SUBUNIT PROTEIN UL30M"/>
    <property type="match status" value="1"/>
</dbReference>
<comment type="subunit">
    <text evidence="2 5">Part of the 50S ribosomal subunit.</text>
</comment>
<dbReference type="InterPro" id="IPR036919">
    <property type="entry name" value="Ribo_uL30_ferredoxin-like_sf"/>
</dbReference>
<dbReference type="OrthoDB" id="9812790at2"/>
<dbReference type="RefSeq" id="WP_015941720.1">
    <property type="nucleotide sequence ID" value="NZ_LWQS01000067.1"/>
</dbReference>
<dbReference type="GO" id="GO:0022625">
    <property type="term" value="C:cytosolic large ribosomal subunit"/>
    <property type="evidence" value="ECO:0007669"/>
    <property type="project" value="TreeGrafter"/>
</dbReference>
<keyword evidence="9" id="KW-1185">Reference proteome</keyword>
<evidence type="ECO:0000256" key="4">
    <source>
        <dbReference type="ARBA" id="ARBA00023274"/>
    </source>
</evidence>
<evidence type="ECO:0000256" key="6">
    <source>
        <dbReference type="RuleBase" id="RU003734"/>
    </source>
</evidence>
<comment type="caution">
    <text evidence="8">The sequence shown here is derived from an EMBL/GenBank/DDBJ whole genome shotgun (WGS) entry which is preliminary data.</text>
</comment>
<dbReference type="FunFam" id="3.30.1390.20:FF:000001">
    <property type="entry name" value="50S ribosomal protein L30"/>
    <property type="match status" value="1"/>
</dbReference>
<dbReference type="Proteomes" id="UP000078287">
    <property type="component" value="Unassembled WGS sequence"/>
</dbReference>
<proteinExistence type="inferred from homology"/>
<dbReference type="InterPro" id="IPR016082">
    <property type="entry name" value="Ribosomal_uL30_ferredoxin-like"/>
</dbReference>
<reference evidence="8 9" key="1">
    <citation type="submission" date="2016-04" db="EMBL/GenBank/DDBJ databases">
        <title>Chloroflexus islandicus sp. nov., a thermophilic filamentous anoxygenic phototrophic bacterium from geyser Strokkur (Iceland).</title>
        <authorList>
            <person name="Gaisin V.A."/>
            <person name="Kalashnikov A.M."/>
            <person name="Sukhacheva M.V."/>
            <person name="Grouzdev D.S."/>
            <person name="Ivanov T.M."/>
            <person name="Kuznetsov B."/>
            <person name="Gorlenko V.M."/>
        </authorList>
    </citation>
    <scope>NUCLEOTIDE SEQUENCE [LARGE SCALE GENOMIC DNA]</scope>
    <source>
        <strain evidence="9">isl-2</strain>
    </source>
</reference>
<evidence type="ECO:0000313" key="8">
    <source>
        <dbReference type="EMBL" id="OAN44378.1"/>
    </source>
</evidence>
<sequence length="65" mass="7339">MGKLRVTYVKSAIGYARDQKETLAALGLRRLNQSVLKPDNPSVRGMLFKIQHLVKVEEVEDEVQA</sequence>
<dbReference type="InterPro" id="IPR005996">
    <property type="entry name" value="Ribosomal_uL30_bac-type"/>
</dbReference>
<feature type="domain" description="Large ribosomal subunit protein uL30-like ferredoxin-like fold" evidence="7">
    <location>
        <begin position="4"/>
        <end position="54"/>
    </location>
</feature>
<evidence type="ECO:0000256" key="1">
    <source>
        <dbReference type="ARBA" id="ARBA00007594"/>
    </source>
</evidence>
<organism evidence="8 9">
    <name type="scientific">Chloroflexus islandicus</name>
    <dbReference type="NCBI Taxonomy" id="1707952"/>
    <lineage>
        <taxon>Bacteria</taxon>
        <taxon>Bacillati</taxon>
        <taxon>Chloroflexota</taxon>
        <taxon>Chloroflexia</taxon>
        <taxon>Chloroflexales</taxon>
        <taxon>Chloroflexineae</taxon>
        <taxon>Chloroflexaceae</taxon>
        <taxon>Chloroflexus</taxon>
    </lineage>
</organism>
<protein>
    <recommendedName>
        <fullName evidence="5">Large ribosomal subunit protein uL30</fullName>
    </recommendedName>
</protein>
<evidence type="ECO:0000256" key="3">
    <source>
        <dbReference type="ARBA" id="ARBA00022980"/>
    </source>
</evidence>
<dbReference type="InterPro" id="IPR018038">
    <property type="entry name" value="Ribosomal_uL30_CS"/>
</dbReference>
<dbReference type="Gene3D" id="3.30.1390.20">
    <property type="entry name" value="Ribosomal protein L30, ferredoxin-like fold domain"/>
    <property type="match status" value="1"/>
</dbReference>
<keyword evidence="3 5" id="KW-0689">Ribosomal protein</keyword>
<dbReference type="NCBIfam" id="TIGR01308">
    <property type="entry name" value="rpmD_bact"/>
    <property type="match status" value="1"/>
</dbReference>
<dbReference type="Pfam" id="PF00327">
    <property type="entry name" value="Ribosomal_L30"/>
    <property type="match status" value="1"/>
</dbReference>
<comment type="similarity">
    <text evidence="1 5 6">Belongs to the universal ribosomal protein uL30 family.</text>
</comment>
<dbReference type="EMBL" id="LWQS01000067">
    <property type="protein sequence ID" value="OAN44378.1"/>
    <property type="molecule type" value="Genomic_DNA"/>
</dbReference>